<dbReference type="Gene3D" id="3.80.10.10">
    <property type="entry name" value="Ribonuclease Inhibitor"/>
    <property type="match status" value="1"/>
</dbReference>
<evidence type="ECO:0000256" key="3">
    <source>
        <dbReference type="SAM" id="MobiDB-lite"/>
    </source>
</evidence>
<keyword evidence="7" id="KW-1185">Reference proteome</keyword>
<feature type="region of interest" description="Disordered" evidence="3">
    <location>
        <begin position="424"/>
        <end position="551"/>
    </location>
</feature>
<gene>
    <name evidence="6" type="ORF">DEO72_LG1g1978</name>
</gene>
<feature type="compositionally biased region" description="Polar residues" evidence="3">
    <location>
        <begin position="429"/>
        <end position="444"/>
    </location>
</feature>
<dbReference type="InterPro" id="IPR032675">
    <property type="entry name" value="LRR_dom_sf"/>
</dbReference>
<dbReference type="Proteomes" id="UP000501690">
    <property type="component" value="Linkage Group LG1"/>
</dbReference>
<dbReference type="Pfam" id="PF23559">
    <property type="entry name" value="WHD_DRP"/>
    <property type="match status" value="1"/>
</dbReference>
<evidence type="ECO:0008006" key="8">
    <source>
        <dbReference type="Google" id="ProtNLM"/>
    </source>
</evidence>
<evidence type="ECO:0000259" key="5">
    <source>
        <dbReference type="Pfam" id="PF23598"/>
    </source>
</evidence>
<keyword evidence="1" id="KW-0677">Repeat</keyword>
<dbReference type="GO" id="GO:0098542">
    <property type="term" value="P:defense response to other organism"/>
    <property type="evidence" value="ECO:0007669"/>
    <property type="project" value="TreeGrafter"/>
</dbReference>
<keyword evidence="2" id="KW-0611">Plant defense</keyword>
<accession>A0A4D6KK40</accession>
<feature type="region of interest" description="Disordered" evidence="3">
    <location>
        <begin position="316"/>
        <end position="381"/>
    </location>
</feature>
<feature type="region of interest" description="Disordered" evidence="3">
    <location>
        <begin position="162"/>
        <end position="300"/>
    </location>
</feature>
<evidence type="ECO:0000256" key="1">
    <source>
        <dbReference type="ARBA" id="ARBA00022737"/>
    </source>
</evidence>
<dbReference type="SUPFAM" id="SSF52058">
    <property type="entry name" value="L domain-like"/>
    <property type="match status" value="1"/>
</dbReference>
<feature type="region of interest" description="Disordered" evidence="3">
    <location>
        <begin position="725"/>
        <end position="745"/>
    </location>
</feature>
<dbReference type="InterPro" id="IPR036388">
    <property type="entry name" value="WH-like_DNA-bd_sf"/>
</dbReference>
<dbReference type="PANTHER" id="PTHR23155:SF1076">
    <property type="entry name" value="LEUCINE-RICH REPEAT (LRR) FAMILY PROTEIN-RELATED"/>
    <property type="match status" value="1"/>
</dbReference>
<feature type="compositionally biased region" description="Basic and acidic residues" evidence="3">
    <location>
        <begin position="262"/>
        <end position="300"/>
    </location>
</feature>
<evidence type="ECO:0000313" key="6">
    <source>
        <dbReference type="EMBL" id="QCD78346.1"/>
    </source>
</evidence>
<protein>
    <recommendedName>
        <fullName evidence="8">Disease resistance protein RPM1</fullName>
    </recommendedName>
</protein>
<dbReference type="PANTHER" id="PTHR23155">
    <property type="entry name" value="DISEASE RESISTANCE PROTEIN RP"/>
    <property type="match status" value="1"/>
</dbReference>
<dbReference type="InterPro" id="IPR044974">
    <property type="entry name" value="Disease_R_plants"/>
</dbReference>
<dbReference type="InterPro" id="IPR058922">
    <property type="entry name" value="WHD_DRP"/>
</dbReference>
<feature type="compositionally biased region" description="Basic and acidic residues" evidence="3">
    <location>
        <begin position="367"/>
        <end position="381"/>
    </location>
</feature>
<feature type="region of interest" description="Disordered" evidence="3">
    <location>
        <begin position="616"/>
        <end position="684"/>
    </location>
</feature>
<dbReference type="InterPro" id="IPR055414">
    <property type="entry name" value="LRR_R13L4/SHOC2-like"/>
</dbReference>
<evidence type="ECO:0000256" key="2">
    <source>
        <dbReference type="ARBA" id="ARBA00022821"/>
    </source>
</evidence>
<feature type="domain" description="Disease resistance protein winged helix" evidence="4">
    <location>
        <begin position="791"/>
        <end position="839"/>
    </location>
</feature>
<evidence type="ECO:0000259" key="4">
    <source>
        <dbReference type="Pfam" id="PF23559"/>
    </source>
</evidence>
<feature type="compositionally biased region" description="Basic and acidic residues" evidence="3">
    <location>
        <begin position="733"/>
        <end position="745"/>
    </location>
</feature>
<feature type="compositionally biased region" description="Polar residues" evidence="3">
    <location>
        <begin position="188"/>
        <end position="201"/>
    </location>
</feature>
<name>A0A4D6KK40_VIGUN</name>
<feature type="region of interest" description="Disordered" evidence="3">
    <location>
        <begin position="87"/>
        <end position="119"/>
    </location>
</feature>
<feature type="region of interest" description="Disordered" evidence="3">
    <location>
        <begin position="1"/>
        <end position="26"/>
    </location>
</feature>
<reference evidence="6 7" key="1">
    <citation type="submission" date="2019-04" db="EMBL/GenBank/DDBJ databases">
        <title>An improved genome assembly and genetic linkage map for asparagus bean, Vigna unguiculata ssp. sesquipedialis.</title>
        <authorList>
            <person name="Xia Q."/>
            <person name="Zhang R."/>
            <person name="Dong Y."/>
        </authorList>
    </citation>
    <scope>NUCLEOTIDE SEQUENCE [LARGE SCALE GENOMIC DNA]</scope>
    <source>
        <tissue evidence="6">Leaf</tissue>
    </source>
</reference>
<feature type="compositionally biased region" description="Basic and acidic residues" evidence="3">
    <location>
        <begin position="503"/>
        <end position="520"/>
    </location>
</feature>
<feature type="compositionally biased region" description="Basic and acidic residues" evidence="3">
    <location>
        <begin position="663"/>
        <end position="681"/>
    </location>
</feature>
<dbReference type="EMBL" id="CP039345">
    <property type="protein sequence ID" value="QCD78346.1"/>
    <property type="molecule type" value="Genomic_DNA"/>
</dbReference>
<feature type="compositionally biased region" description="Polar residues" evidence="3">
    <location>
        <begin position="625"/>
        <end position="638"/>
    </location>
</feature>
<feature type="compositionally biased region" description="Basic and acidic residues" evidence="3">
    <location>
        <begin position="640"/>
        <end position="655"/>
    </location>
</feature>
<feature type="domain" description="Disease resistance R13L4/SHOC-2-like LRR" evidence="5">
    <location>
        <begin position="934"/>
        <end position="1203"/>
    </location>
</feature>
<feature type="compositionally biased region" description="Basic and acidic residues" evidence="3">
    <location>
        <begin position="106"/>
        <end position="119"/>
    </location>
</feature>
<dbReference type="Gene3D" id="1.10.10.10">
    <property type="entry name" value="Winged helix-like DNA-binding domain superfamily/Winged helix DNA-binding domain"/>
    <property type="match status" value="1"/>
</dbReference>
<feature type="compositionally biased region" description="Low complexity" evidence="3">
    <location>
        <begin position="211"/>
        <end position="220"/>
    </location>
</feature>
<dbReference type="Pfam" id="PF23598">
    <property type="entry name" value="LRR_14"/>
    <property type="match status" value="1"/>
</dbReference>
<dbReference type="AlphaFoldDB" id="A0A4D6KK40"/>
<proteinExistence type="predicted"/>
<feature type="compositionally biased region" description="Basic and acidic residues" evidence="3">
    <location>
        <begin position="468"/>
        <end position="496"/>
    </location>
</feature>
<feature type="compositionally biased region" description="Basic and acidic residues" evidence="3">
    <location>
        <begin position="331"/>
        <end position="348"/>
    </location>
</feature>
<feature type="compositionally biased region" description="Basic and acidic residues" evidence="3">
    <location>
        <begin position="221"/>
        <end position="246"/>
    </location>
</feature>
<sequence length="1218" mass="138889">MSIRTNRMKAVPSLQRRLTSVKSREEPNISDKLDKLMADLTAIKDLFSTVKSNEDELLDTLKLVDDLLRNFKTDKFFDISKRILETDKPTNADPQKGINEPSSSQKAEEKSGKRDETIDEKMENLEYTLENLKANLSTLKKNEELRRKLREVENFLQNFNSKLAEDANENETKGLEQPTQTSREEMNQDLTGGTDKPSSSQESRDKKIVGKVKSSSAISSEDSKQSETKSSELPRQKSRDESDQDLKATGIGKSPPSEEEEDKKSIVEKDVGIDERFESLKFKLDKMKAMSSTAKEDKELREKLRVMEDLLRNFNAKNLEETLSSIEDSNQSEKKSSELRSQTSRDELVDQNLKTDGVDKSSSTQESEGKTNLEKDVPIDEKLEVLKSELKTMMTRFSSVKENEEQRDRLRTLEDLFQNLEEIVKSAEDANQSETKGSEQPNQTSRDELVDQDLNANGIEKPPSSQETQDKKSNVEKDKTIEEKFESFMSKLDKIKGMPSTTKESEELKQKLRDVEDLIRKFNSNQSETKNLELPTQRKSDDESMDQGLKATGVDILSSTLESKEETLPEKYVPIDEKLESLKLELDNMKAKFSPVKENEEMRKTLRTLEDHLQSFDIPAEDANPSGTKGSELTSQISRGELEDQVLKVRNLEKDVSDDDEKVESLKSEIDNKKADSKKLEENEENLLRNTNKTVSDENVERKVSKEEVVDKVVEAINKKIKKSTKKLGVSETETKANESSEKGKTSKTVHYPILSLSRRHEDVELVLKRFQASYDALNPHSKVCCLSLSIFPENFVMMKRNVIYWWIGEGFVKKSTEKTSEEEGEDVFDELLNSKLIVPHGTGKCPIVNKFKLNPWIRHMLVSSVLAENKQPFRFYSQITTSSHQNHADYGCLVLDQTKVQIGGDFASKSDHWRSVFNLHASYLTIEPQWMAKMKKLVVLQLGRWQESPKHHIEVAGTEFMTDSKAQKHLKYLSLRGISRISALPPSIAQLVSLEILDLKACHNLETLPNEITSLKKLTHLDVSQCYLLESMPKGIGKLSELQVLKGFVVGSSNKTPTVSDLANFKKLKRLSIHIGSEAVIQDKEFESLSNSQVKCLKISWGVSSNTKYKDIEIVLPQGLEKLNIEGFPSEQTPTWLMINHLPLALKKLYIIGGKLRSIHNENNRALEYCKVEILRLKYLKNLQIDMEHLRELFPSLRYAEVKQVSNLYDEWSIMDG</sequence>
<organism evidence="6 7">
    <name type="scientific">Vigna unguiculata</name>
    <name type="common">Cowpea</name>
    <dbReference type="NCBI Taxonomy" id="3917"/>
    <lineage>
        <taxon>Eukaryota</taxon>
        <taxon>Viridiplantae</taxon>
        <taxon>Streptophyta</taxon>
        <taxon>Embryophyta</taxon>
        <taxon>Tracheophyta</taxon>
        <taxon>Spermatophyta</taxon>
        <taxon>Magnoliopsida</taxon>
        <taxon>eudicotyledons</taxon>
        <taxon>Gunneridae</taxon>
        <taxon>Pentapetalae</taxon>
        <taxon>rosids</taxon>
        <taxon>fabids</taxon>
        <taxon>Fabales</taxon>
        <taxon>Fabaceae</taxon>
        <taxon>Papilionoideae</taxon>
        <taxon>50 kb inversion clade</taxon>
        <taxon>NPAAA clade</taxon>
        <taxon>indigoferoid/millettioid clade</taxon>
        <taxon>Phaseoleae</taxon>
        <taxon>Vigna</taxon>
    </lineage>
</organism>
<evidence type="ECO:0000313" key="7">
    <source>
        <dbReference type="Proteomes" id="UP000501690"/>
    </source>
</evidence>